<dbReference type="Proteomes" id="UP000767238">
    <property type="component" value="Unassembled WGS sequence"/>
</dbReference>
<evidence type="ECO:0000313" key="3">
    <source>
        <dbReference type="EMBL" id="KAG9697795.1"/>
    </source>
</evidence>
<dbReference type="EMBL" id="JAHFYH010000115">
    <property type="protein sequence ID" value="KAH0212436.1"/>
    <property type="molecule type" value="Genomic_DNA"/>
</dbReference>
<dbReference type="PANTHER" id="PTHR36091:SF2">
    <property type="entry name" value="AMINOGLYCOSIDE PHOSPHOTRANSFERASE DOMAIN-CONTAINING PROTEIN"/>
    <property type="match status" value="1"/>
</dbReference>
<feature type="region of interest" description="Disordered" evidence="1">
    <location>
        <begin position="521"/>
        <end position="542"/>
    </location>
</feature>
<sequence>MHLSIPDKSDVHHPFFNYTSGRWLYNEQTRRAERHMVFDARALLQIIVESVNKQLDAVSTFSKIAEGGSYRIFEAVFEDKTTAIARLPYPCTLLQPFGIASEVATMQFLRLHGVPIPQLYAVASSAENAVGSAYMIMAKVEGQELEHTWYGMSVLERMDMMEKIVKIEQRLFQIQLPASGSVYHKTFLDSQEGIDQVPIETAYTDENEFSVGPSNEYLWWYGHRDVVSVNRGPWLYSEDVMKSVGERELTWLGKFAGPRHPRESLYRAFYDNRKVSPDVQMQVLRDYLNLVPLLVPKQAKLSRPIVRHPDLSPSNIFVSDGGEITGLIDWQHTSVLPLFLQAKIPKHFQNWGDGDSENFRAPRLPGNFDDMEESEQVSALETYRKRQMHYFYIGYTDRHNKPHFEAMSKPHLVMVNKLYDVAGRPWEGDNTSLQAEIIKLSRCWRDTTLPRERGFLPINYTEEEITQCLAIDEKQQEADAQMQTLRDCFTTNIDGWVSSELYEQAKARAEDVRQQMIDAADTDEERQEIKENWPFQDHVEID</sequence>
<proteinExistence type="predicted"/>
<accession>A0A9P8ESM0</accession>
<gene>
    <name evidence="3" type="ORF">KCU76_g2735</name>
    <name evidence="4" type="ORF">KCV03_g9329</name>
</gene>
<dbReference type="InterPro" id="IPR002575">
    <property type="entry name" value="Aminoglycoside_PTrfase"/>
</dbReference>
<comment type="caution">
    <text evidence="3">The sequence shown here is derived from an EMBL/GenBank/DDBJ whole genome shotgun (WGS) entry which is preliminary data.</text>
</comment>
<feature type="non-terminal residue" evidence="3">
    <location>
        <position position="542"/>
    </location>
</feature>
<reference evidence="3" key="1">
    <citation type="journal article" date="2021" name="J Fungi (Basel)">
        <title>Virulence traits and population genomics of the black yeast Aureobasidium melanogenum.</title>
        <authorList>
            <person name="Cernosa A."/>
            <person name="Sun X."/>
            <person name="Gostincar C."/>
            <person name="Fang C."/>
            <person name="Gunde-Cimerman N."/>
            <person name="Song Z."/>
        </authorList>
    </citation>
    <scope>NUCLEOTIDE SEQUENCE</scope>
    <source>
        <strain evidence="4">EXF-8016</strain>
        <strain evidence="3">EXF-9911</strain>
    </source>
</reference>
<feature type="domain" description="Aminoglycoside phosphotransferase" evidence="2">
    <location>
        <begin position="98"/>
        <end position="335"/>
    </location>
</feature>
<evidence type="ECO:0000313" key="5">
    <source>
        <dbReference type="Proteomes" id="UP000779574"/>
    </source>
</evidence>
<dbReference type="Pfam" id="PF01636">
    <property type="entry name" value="APH"/>
    <property type="match status" value="1"/>
</dbReference>
<dbReference type="AlphaFoldDB" id="A0A9P8ESM0"/>
<dbReference type="GO" id="GO:0005739">
    <property type="term" value="C:mitochondrion"/>
    <property type="evidence" value="ECO:0007669"/>
    <property type="project" value="TreeGrafter"/>
</dbReference>
<name>A0A9P8ESM0_AURME</name>
<dbReference type="Proteomes" id="UP000779574">
    <property type="component" value="Unassembled WGS sequence"/>
</dbReference>
<dbReference type="InterPro" id="IPR051035">
    <property type="entry name" value="Mito_inheritance_9"/>
</dbReference>
<dbReference type="SUPFAM" id="SSF56112">
    <property type="entry name" value="Protein kinase-like (PK-like)"/>
    <property type="match status" value="1"/>
</dbReference>
<evidence type="ECO:0000259" key="2">
    <source>
        <dbReference type="Pfam" id="PF01636"/>
    </source>
</evidence>
<reference evidence="3" key="2">
    <citation type="submission" date="2021-08" db="EMBL/GenBank/DDBJ databases">
        <authorList>
            <person name="Gostincar C."/>
            <person name="Sun X."/>
            <person name="Song Z."/>
            <person name="Gunde-Cimerman N."/>
        </authorList>
    </citation>
    <scope>NUCLEOTIDE SEQUENCE</scope>
    <source>
        <strain evidence="4">EXF-8016</strain>
        <strain evidence="3">EXF-9911</strain>
    </source>
</reference>
<feature type="compositionally biased region" description="Basic and acidic residues" evidence="1">
    <location>
        <begin position="527"/>
        <end position="542"/>
    </location>
</feature>
<dbReference type="InterPro" id="IPR011009">
    <property type="entry name" value="Kinase-like_dom_sf"/>
</dbReference>
<dbReference type="PANTHER" id="PTHR36091">
    <property type="entry name" value="ALTERED INHERITANCE OF MITOCHONDRIA PROTEIN 9, MITOCHONDRIAL"/>
    <property type="match status" value="1"/>
</dbReference>
<dbReference type="EMBL" id="JAHFXF010000068">
    <property type="protein sequence ID" value="KAG9697795.1"/>
    <property type="molecule type" value="Genomic_DNA"/>
</dbReference>
<protein>
    <recommendedName>
        <fullName evidence="2">Aminoglycoside phosphotransferase domain-containing protein</fullName>
    </recommendedName>
</protein>
<evidence type="ECO:0000256" key="1">
    <source>
        <dbReference type="SAM" id="MobiDB-lite"/>
    </source>
</evidence>
<evidence type="ECO:0000313" key="4">
    <source>
        <dbReference type="EMBL" id="KAH0212436.1"/>
    </source>
</evidence>
<organism evidence="3 5">
    <name type="scientific">Aureobasidium melanogenum</name>
    <name type="common">Aureobasidium pullulans var. melanogenum</name>
    <dbReference type="NCBI Taxonomy" id="46634"/>
    <lineage>
        <taxon>Eukaryota</taxon>
        <taxon>Fungi</taxon>
        <taxon>Dikarya</taxon>
        <taxon>Ascomycota</taxon>
        <taxon>Pezizomycotina</taxon>
        <taxon>Dothideomycetes</taxon>
        <taxon>Dothideomycetidae</taxon>
        <taxon>Dothideales</taxon>
        <taxon>Saccotheciaceae</taxon>
        <taxon>Aureobasidium</taxon>
    </lineage>
</organism>